<dbReference type="InterPro" id="IPR036127">
    <property type="entry name" value="CcmE-like_sf"/>
</dbReference>
<feature type="topological domain" description="Cytoplasmic" evidence="10">
    <location>
        <begin position="1"/>
        <end position="7"/>
    </location>
</feature>
<evidence type="ECO:0000313" key="12">
    <source>
        <dbReference type="Proteomes" id="UP001597101"/>
    </source>
</evidence>
<keyword evidence="3 10" id="KW-0812">Transmembrane</keyword>
<keyword evidence="4 10" id="KW-0479">Metal-binding</keyword>
<comment type="similarity">
    <text evidence="10">Belongs to the CcmE/CycJ family.</text>
</comment>
<feature type="topological domain" description="Extracellular" evidence="10">
    <location>
        <begin position="29"/>
        <end position="148"/>
    </location>
</feature>
<dbReference type="PANTHER" id="PTHR34128:SF2">
    <property type="entry name" value="CYTOCHROME C-TYPE BIOGENESIS PROTEIN CCME HOMOLOG, MITOCHONDRIAL"/>
    <property type="match status" value="1"/>
</dbReference>
<dbReference type="Pfam" id="PF03100">
    <property type="entry name" value="CcmE"/>
    <property type="match status" value="1"/>
</dbReference>
<keyword evidence="9 10" id="KW-0472">Membrane</keyword>
<evidence type="ECO:0000256" key="2">
    <source>
        <dbReference type="ARBA" id="ARBA00022617"/>
    </source>
</evidence>
<keyword evidence="5 10" id="KW-0201">Cytochrome c-type biogenesis</keyword>
<dbReference type="EMBL" id="JBHTJV010000003">
    <property type="protein sequence ID" value="MFD0915851.1"/>
    <property type="molecule type" value="Genomic_DNA"/>
</dbReference>
<dbReference type="Proteomes" id="UP001597101">
    <property type="component" value="Unassembled WGS sequence"/>
</dbReference>
<evidence type="ECO:0000256" key="9">
    <source>
        <dbReference type="ARBA" id="ARBA00023136"/>
    </source>
</evidence>
<dbReference type="SUPFAM" id="SSF82093">
    <property type="entry name" value="Heme chaperone CcmE"/>
    <property type="match status" value="1"/>
</dbReference>
<evidence type="ECO:0000313" key="11">
    <source>
        <dbReference type="EMBL" id="MFD0915851.1"/>
    </source>
</evidence>
<accession>A0ABW3FG89</accession>
<dbReference type="NCBIfam" id="NF009731">
    <property type="entry name" value="PRK13254.1-5"/>
    <property type="match status" value="1"/>
</dbReference>
<evidence type="ECO:0000256" key="3">
    <source>
        <dbReference type="ARBA" id="ARBA00022692"/>
    </source>
</evidence>
<evidence type="ECO:0000256" key="1">
    <source>
        <dbReference type="ARBA" id="ARBA00004370"/>
    </source>
</evidence>
<evidence type="ECO:0000256" key="4">
    <source>
        <dbReference type="ARBA" id="ARBA00022723"/>
    </source>
</evidence>
<feature type="binding site" description="covalent" evidence="10">
    <location>
        <position position="122"/>
    </location>
    <ligand>
        <name>heme</name>
        <dbReference type="ChEBI" id="CHEBI:30413"/>
    </ligand>
</feature>
<dbReference type="InterPro" id="IPR004329">
    <property type="entry name" value="CcmE"/>
</dbReference>
<gene>
    <name evidence="10 11" type="primary">ccmE</name>
    <name evidence="10" type="synonym">cycJ</name>
    <name evidence="11" type="ORF">ACFQ14_05475</name>
</gene>
<reference evidence="12" key="1">
    <citation type="journal article" date="2019" name="Int. J. Syst. Evol. Microbiol.">
        <title>The Global Catalogue of Microorganisms (GCM) 10K type strain sequencing project: providing services to taxonomists for standard genome sequencing and annotation.</title>
        <authorList>
            <consortium name="The Broad Institute Genomics Platform"/>
            <consortium name="The Broad Institute Genome Sequencing Center for Infectious Disease"/>
            <person name="Wu L."/>
            <person name="Ma J."/>
        </authorList>
    </citation>
    <scope>NUCLEOTIDE SEQUENCE [LARGE SCALE GENOMIC DNA]</scope>
    <source>
        <strain evidence="12">CCUG 60023</strain>
    </source>
</reference>
<keyword evidence="2 10" id="KW-0349">Heme</keyword>
<dbReference type="RefSeq" id="WP_377211696.1">
    <property type="nucleotide sequence ID" value="NZ_JBHTJV010000003.1"/>
</dbReference>
<keyword evidence="10" id="KW-1003">Cell membrane</keyword>
<keyword evidence="8 10" id="KW-0408">Iron</keyword>
<organism evidence="11 12">
    <name type="scientific">Pseudahrensia aquimaris</name>
    <dbReference type="NCBI Taxonomy" id="744461"/>
    <lineage>
        <taxon>Bacteria</taxon>
        <taxon>Pseudomonadati</taxon>
        <taxon>Pseudomonadota</taxon>
        <taxon>Alphaproteobacteria</taxon>
        <taxon>Hyphomicrobiales</taxon>
        <taxon>Ahrensiaceae</taxon>
        <taxon>Pseudahrensia</taxon>
    </lineage>
</organism>
<evidence type="ECO:0000256" key="6">
    <source>
        <dbReference type="ARBA" id="ARBA00022968"/>
    </source>
</evidence>
<proteinExistence type="inferred from homology"/>
<comment type="subcellular location">
    <subcellularLocation>
        <location evidence="10">Cell membrane</location>
        <topology evidence="10">Single-pass type II membrane protein</topology>
    </subcellularLocation>
    <subcellularLocation>
        <location evidence="1">Membrane</location>
    </subcellularLocation>
</comment>
<evidence type="ECO:0000256" key="7">
    <source>
        <dbReference type="ARBA" id="ARBA00022989"/>
    </source>
</evidence>
<sequence>MTRKQMRLAWIGAIGLVLSGALALTMFALRDGISFAMSPAELKAAQVSPGQRVRLFGLVEEGSVKRGEGLNVAFNLSLEGEELTVNFNNVLPDLFREGQGIIAEGMLDPSGQFTADTVLAKHDENYVPREFADKLKEDGLWRGKEGDG</sequence>
<name>A0ABW3FG89_9HYPH</name>
<keyword evidence="7 10" id="KW-1133">Transmembrane helix</keyword>
<keyword evidence="12" id="KW-1185">Reference proteome</keyword>
<comment type="caution">
    <text evidence="11">The sequence shown here is derived from an EMBL/GenBank/DDBJ whole genome shotgun (WGS) entry which is preliminary data.</text>
</comment>
<dbReference type="PANTHER" id="PTHR34128">
    <property type="entry name" value="CYTOCHROME C-TYPE BIOGENESIS PROTEIN CCME HOMOLOG, MITOCHONDRIAL"/>
    <property type="match status" value="1"/>
</dbReference>
<evidence type="ECO:0000256" key="8">
    <source>
        <dbReference type="ARBA" id="ARBA00023004"/>
    </source>
</evidence>
<dbReference type="Gene3D" id="2.40.50.140">
    <property type="entry name" value="Nucleic acid-binding proteins"/>
    <property type="match status" value="1"/>
</dbReference>
<dbReference type="InterPro" id="IPR012340">
    <property type="entry name" value="NA-bd_OB-fold"/>
</dbReference>
<feature type="binding site" description="axial binding residue" evidence="10">
    <location>
        <position position="126"/>
    </location>
    <ligand>
        <name>heme</name>
        <dbReference type="ChEBI" id="CHEBI:30413"/>
    </ligand>
    <ligandPart>
        <name>Fe</name>
        <dbReference type="ChEBI" id="CHEBI:18248"/>
    </ligandPart>
</feature>
<comment type="function">
    <text evidence="10">Heme chaperone required for the biogenesis of c-type cytochromes. Transiently binds heme delivered by CcmC and transfers the heme to apo-cytochromes in a process facilitated by CcmF and CcmH.</text>
</comment>
<protein>
    <recommendedName>
        <fullName evidence="10">Cytochrome c-type biogenesis protein CcmE</fullName>
    </recommendedName>
    <alternativeName>
        <fullName evidence="10">Cytochrome c maturation protein E</fullName>
    </alternativeName>
    <alternativeName>
        <fullName evidence="10">Heme chaperone CcmE</fullName>
    </alternativeName>
</protein>
<dbReference type="HAMAP" id="MF_01959">
    <property type="entry name" value="CcmE"/>
    <property type="match status" value="1"/>
</dbReference>
<keyword evidence="6 10" id="KW-0735">Signal-anchor</keyword>
<evidence type="ECO:0000256" key="10">
    <source>
        <dbReference type="HAMAP-Rule" id="MF_01959"/>
    </source>
</evidence>
<evidence type="ECO:0000256" key="5">
    <source>
        <dbReference type="ARBA" id="ARBA00022748"/>
    </source>
</evidence>